<keyword evidence="2" id="KW-0645">Protease</keyword>
<gene>
    <name evidence="2" type="ORF">HaLaN_23539</name>
</gene>
<evidence type="ECO:0000256" key="1">
    <source>
        <dbReference type="SAM" id="Phobius"/>
    </source>
</evidence>
<dbReference type="Proteomes" id="UP000485058">
    <property type="component" value="Unassembled WGS sequence"/>
</dbReference>
<keyword evidence="2" id="KW-0378">Hydrolase</keyword>
<name>A0A699ZUC4_HAELA</name>
<keyword evidence="1" id="KW-0812">Transmembrane</keyword>
<evidence type="ECO:0000313" key="2">
    <source>
        <dbReference type="EMBL" id="GFH25555.1"/>
    </source>
</evidence>
<dbReference type="GO" id="GO:0008233">
    <property type="term" value="F:peptidase activity"/>
    <property type="evidence" value="ECO:0007669"/>
    <property type="project" value="UniProtKB-KW"/>
</dbReference>
<proteinExistence type="predicted"/>
<comment type="caution">
    <text evidence="2">The sequence shown here is derived from an EMBL/GenBank/DDBJ whole genome shotgun (WGS) entry which is preliminary data.</text>
</comment>
<protein>
    <submittedName>
        <fullName evidence="2">CAAX prenyl protease</fullName>
    </submittedName>
</protein>
<dbReference type="AlphaFoldDB" id="A0A699ZUC4"/>
<keyword evidence="3" id="KW-1185">Reference proteome</keyword>
<feature type="non-terminal residue" evidence="2">
    <location>
        <position position="1"/>
    </location>
</feature>
<accession>A0A699ZUC4</accession>
<dbReference type="GO" id="GO:0006508">
    <property type="term" value="P:proteolysis"/>
    <property type="evidence" value="ECO:0007669"/>
    <property type="project" value="UniProtKB-KW"/>
</dbReference>
<reference evidence="2 3" key="1">
    <citation type="submission" date="2020-02" db="EMBL/GenBank/DDBJ databases">
        <title>Draft genome sequence of Haematococcus lacustris strain NIES-144.</title>
        <authorList>
            <person name="Morimoto D."/>
            <person name="Nakagawa S."/>
            <person name="Yoshida T."/>
            <person name="Sawayama S."/>
        </authorList>
    </citation>
    <scope>NUCLEOTIDE SEQUENCE [LARGE SCALE GENOMIC DNA]</scope>
    <source>
        <strain evidence="2 3">NIES-144</strain>
    </source>
</reference>
<dbReference type="EMBL" id="BLLF01002847">
    <property type="protein sequence ID" value="GFH25555.1"/>
    <property type="molecule type" value="Genomic_DNA"/>
</dbReference>
<feature type="transmembrane region" description="Helical" evidence="1">
    <location>
        <begin position="12"/>
        <end position="29"/>
    </location>
</feature>
<evidence type="ECO:0000313" key="3">
    <source>
        <dbReference type="Proteomes" id="UP000485058"/>
    </source>
</evidence>
<keyword evidence="1" id="KW-1133">Transmembrane helix</keyword>
<organism evidence="2 3">
    <name type="scientific">Haematococcus lacustris</name>
    <name type="common">Green alga</name>
    <name type="synonym">Haematococcus pluvialis</name>
    <dbReference type="NCBI Taxonomy" id="44745"/>
    <lineage>
        <taxon>Eukaryota</taxon>
        <taxon>Viridiplantae</taxon>
        <taxon>Chlorophyta</taxon>
        <taxon>core chlorophytes</taxon>
        <taxon>Chlorophyceae</taxon>
        <taxon>CS clade</taxon>
        <taxon>Chlamydomonadales</taxon>
        <taxon>Haematococcaceae</taxon>
        <taxon>Haematococcus</taxon>
    </lineage>
</organism>
<keyword evidence="1" id="KW-0472">Membrane</keyword>
<sequence length="84" mass="9426">MALPAEVPYLHIYLAFTLGVSLLHWALDFRQLKALRNKDPPPELASAAFKDPNLYKKTQAYSLDKWCEPGGLAFSTPCTAFVRT</sequence>